<dbReference type="InterPro" id="IPR051365">
    <property type="entry name" value="TOX_HMG-box_domain"/>
</dbReference>
<feature type="compositionally biased region" description="Low complexity" evidence="5">
    <location>
        <begin position="202"/>
        <end position="212"/>
    </location>
</feature>
<dbReference type="SMART" id="SM00398">
    <property type="entry name" value="HMG"/>
    <property type="match status" value="1"/>
</dbReference>
<feature type="DNA-binding region" description="HMG box" evidence="4">
    <location>
        <begin position="261"/>
        <end position="329"/>
    </location>
</feature>
<evidence type="ECO:0000256" key="1">
    <source>
        <dbReference type="ARBA" id="ARBA00004123"/>
    </source>
</evidence>
<evidence type="ECO:0000256" key="2">
    <source>
        <dbReference type="ARBA" id="ARBA00023125"/>
    </source>
</evidence>
<dbReference type="AlphaFoldDB" id="A0A915KW19"/>
<organism evidence="7 8">
    <name type="scientific">Romanomermis culicivorax</name>
    <name type="common">Nematode worm</name>
    <dbReference type="NCBI Taxonomy" id="13658"/>
    <lineage>
        <taxon>Eukaryota</taxon>
        <taxon>Metazoa</taxon>
        <taxon>Ecdysozoa</taxon>
        <taxon>Nematoda</taxon>
        <taxon>Enoplea</taxon>
        <taxon>Dorylaimia</taxon>
        <taxon>Mermithida</taxon>
        <taxon>Mermithoidea</taxon>
        <taxon>Mermithidae</taxon>
        <taxon>Romanomermis</taxon>
    </lineage>
</organism>
<dbReference type="GO" id="GO:0006357">
    <property type="term" value="P:regulation of transcription by RNA polymerase II"/>
    <property type="evidence" value="ECO:0007669"/>
    <property type="project" value="TreeGrafter"/>
</dbReference>
<dbReference type="InterPro" id="IPR009071">
    <property type="entry name" value="HMG_box_dom"/>
</dbReference>
<dbReference type="Gene3D" id="1.10.30.10">
    <property type="entry name" value="High mobility group box domain"/>
    <property type="match status" value="1"/>
</dbReference>
<dbReference type="FunFam" id="1.10.30.10:FF:000005">
    <property type="entry name" value="TOX high mobility group box family member 3"/>
    <property type="match status" value="1"/>
</dbReference>
<feature type="compositionally biased region" description="Polar residues" evidence="5">
    <location>
        <begin position="397"/>
        <end position="414"/>
    </location>
</feature>
<feature type="region of interest" description="Disordered" evidence="5">
    <location>
        <begin position="384"/>
        <end position="414"/>
    </location>
</feature>
<feature type="region of interest" description="Disordered" evidence="5">
    <location>
        <begin position="193"/>
        <end position="265"/>
    </location>
</feature>
<dbReference type="GO" id="GO:0005634">
    <property type="term" value="C:nucleus"/>
    <property type="evidence" value="ECO:0007669"/>
    <property type="project" value="UniProtKB-SubCell"/>
</dbReference>
<proteinExistence type="predicted"/>
<evidence type="ECO:0000256" key="4">
    <source>
        <dbReference type="PROSITE-ProRule" id="PRU00267"/>
    </source>
</evidence>
<feature type="compositionally biased region" description="Basic residues" evidence="5">
    <location>
        <begin position="243"/>
        <end position="255"/>
    </location>
</feature>
<dbReference type="Pfam" id="PF00505">
    <property type="entry name" value="HMG_box"/>
    <property type="match status" value="1"/>
</dbReference>
<comment type="subcellular location">
    <subcellularLocation>
        <location evidence="1">Nucleus</location>
    </subcellularLocation>
</comment>
<evidence type="ECO:0000256" key="5">
    <source>
        <dbReference type="SAM" id="MobiDB-lite"/>
    </source>
</evidence>
<dbReference type="SUPFAM" id="SSF47095">
    <property type="entry name" value="HMG-box"/>
    <property type="match status" value="1"/>
</dbReference>
<feature type="domain" description="HMG box" evidence="6">
    <location>
        <begin position="261"/>
        <end position="329"/>
    </location>
</feature>
<dbReference type="WBParaSite" id="nRc.2.0.1.t42996-RA">
    <property type="protein sequence ID" value="nRc.2.0.1.t42996-RA"/>
    <property type="gene ID" value="nRc.2.0.1.g42996"/>
</dbReference>
<keyword evidence="3 4" id="KW-0539">Nucleus</keyword>
<dbReference type="PROSITE" id="PS50118">
    <property type="entry name" value="HMG_BOX_2"/>
    <property type="match status" value="1"/>
</dbReference>
<protein>
    <submittedName>
        <fullName evidence="8">HMG box domain-containing protein</fullName>
    </submittedName>
</protein>
<reference evidence="8" key="1">
    <citation type="submission" date="2022-11" db="UniProtKB">
        <authorList>
            <consortium name="WormBaseParasite"/>
        </authorList>
    </citation>
    <scope>IDENTIFICATION</scope>
</reference>
<name>A0A915KW19_ROMCU</name>
<evidence type="ECO:0000313" key="8">
    <source>
        <dbReference type="WBParaSite" id="nRc.2.0.1.t42996-RA"/>
    </source>
</evidence>
<accession>A0A915KW19</accession>
<dbReference type="GO" id="GO:0031490">
    <property type="term" value="F:chromatin DNA binding"/>
    <property type="evidence" value="ECO:0007669"/>
    <property type="project" value="TreeGrafter"/>
</dbReference>
<dbReference type="CDD" id="cd21995">
    <property type="entry name" value="HMG-box_TOX-like"/>
    <property type="match status" value="1"/>
</dbReference>
<evidence type="ECO:0000256" key="3">
    <source>
        <dbReference type="ARBA" id="ARBA00023242"/>
    </source>
</evidence>
<sequence length="527" mass="58251">MNDDNDETLKHAELYNNYTGDYGLLSANHLRSLENMYDSATTTSSSYQQITNQMIYQQSGGQQDDYQQRQQQQQIFDNDFGDFCYQDILLQQSGADQQQNYDMQQQNLIGQNQYQQQTNQYYQCSYSDTYQHQDYTNIDNLEPSLMGGSPNGMENTQMTMLAPAPPPLTNNGGKNVNMYAANQTLQNFQYRNSTNYQHNSPTGSTHTSSGSTDLSEDTDEMFGYTPAYKQRSISDNDLNKNGLKGKRQMKKRKPKKDPNEPQKPVSAYALFFRDTQATIKGKSPNASFGEVSKIVASMWDTLDADSKNMYKQKTELAKKDYLKQLATYRANLLSKSGLQVSPIGSELFQDQTFASVTLQRKVNVNARGAGLLSPVQNIPDSTSGVGGGVNTGAGSPPTCSTTANGVNRLQNSSSTNELSQKSLASLIAEPAPQQVLTATTTLTVPQAYAANRGKNDYESNGNINAIDISNGSICMRSGCPKIGGVDATPWDQEYCSNECVVKHCRDVFTGWVRNRQTENGGTTYAPV</sequence>
<dbReference type="InterPro" id="IPR036910">
    <property type="entry name" value="HMG_box_dom_sf"/>
</dbReference>
<evidence type="ECO:0000259" key="6">
    <source>
        <dbReference type="PROSITE" id="PS50118"/>
    </source>
</evidence>
<evidence type="ECO:0000313" key="7">
    <source>
        <dbReference type="Proteomes" id="UP000887565"/>
    </source>
</evidence>
<keyword evidence="2 4" id="KW-0238">DNA-binding</keyword>
<dbReference type="PANTHER" id="PTHR45781:SF1">
    <property type="entry name" value="HMG BOX DOMAIN-CONTAINING PROTEIN"/>
    <property type="match status" value="1"/>
</dbReference>
<dbReference type="PANTHER" id="PTHR45781">
    <property type="entry name" value="AGAP000281-PA"/>
    <property type="match status" value="1"/>
</dbReference>
<dbReference type="Proteomes" id="UP000887565">
    <property type="component" value="Unplaced"/>
</dbReference>
<keyword evidence="7" id="KW-1185">Reference proteome</keyword>